<feature type="transmembrane region" description="Helical" evidence="1">
    <location>
        <begin position="36"/>
        <end position="60"/>
    </location>
</feature>
<dbReference type="Pfam" id="PF07331">
    <property type="entry name" value="TctB"/>
    <property type="match status" value="1"/>
</dbReference>
<evidence type="ECO:0000313" key="3">
    <source>
        <dbReference type="EMBL" id="SBW02101.1"/>
    </source>
</evidence>
<gene>
    <name evidence="3" type="ORF">KL86APRO_11538</name>
</gene>
<dbReference type="InterPro" id="IPR009936">
    <property type="entry name" value="DUF1468"/>
</dbReference>
<keyword evidence="1" id="KW-1133">Transmembrane helix</keyword>
<reference evidence="3" key="1">
    <citation type="submission" date="2016-04" db="EMBL/GenBank/DDBJ databases">
        <authorList>
            <person name="Evans L.H."/>
            <person name="Alamgir A."/>
            <person name="Owens N."/>
            <person name="Weber N.D."/>
            <person name="Virtaneva K."/>
            <person name="Barbian K."/>
            <person name="Babar A."/>
            <person name="Rosenke K."/>
        </authorList>
    </citation>
    <scope>NUCLEOTIDE SEQUENCE</scope>
    <source>
        <strain evidence="3">86</strain>
    </source>
</reference>
<name>A0A212JRQ6_9PROT</name>
<dbReference type="EMBL" id="FLUO01000001">
    <property type="protein sequence ID" value="SBW02101.1"/>
    <property type="molecule type" value="Genomic_DNA"/>
</dbReference>
<sequence>MKAFAIVDLWCGLGFAALGGWAMVTALGFDASSSAYPAILAALLLGLSLTLVVQALRAAAPKRADAEGTHVLIQGPGLEIAAWSAWAAGLALGAGYLIASFVAMAVLIMRHAASPQPRRHLAQAAAVAAGAFAMFDLVFHVPLPELEAIRDLFGL</sequence>
<accession>A0A212JRQ6</accession>
<feature type="transmembrane region" description="Helical" evidence="1">
    <location>
        <begin position="121"/>
        <end position="143"/>
    </location>
</feature>
<feature type="transmembrane region" description="Helical" evidence="1">
    <location>
        <begin position="80"/>
        <end position="109"/>
    </location>
</feature>
<keyword evidence="1" id="KW-0472">Membrane</keyword>
<dbReference type="AlphaFoldDB" id="A0A212JRQ6"/>
<feature type="transmembrane region" description="Helical" evidence="1">
    <location>
        <begin position="6"/>
        <end position="29"/>
    </location>
</feature>
<evidence type="ECO:0000256" key="1">
    <source>
        <dbReference type="SAM" id="Phobius"/>
    </source>
</evidence>
<protein>
    <recommendedName>
        <fullName evidence="2">DUF1468 domain-containing protein</fullName>
    </recommendedName>
</protein>
<keyword evidence="1" id="KW-0812">Transmembrane</keyword>
<organism evidence="3">
    <name type="scientific">uncultured Alphaproteobacteria bacterium</name>
    <dbReference type="NCBI Taxonomy" id="91750"/>
    <lineage>
        <taxon>Bacteria</taxon>
        <taxon>Pseudomonadati</taxon>
        <taxon>Pseudomonadota</taxon>
        <taxon>Alphaproteobacteria</taxon>
        <taxon>environmental samples</taxon>
    </lineage>
</organism>
<proteinExistence type="predicted"/>
<evidence type="ECO:0000259" key="2">
    <source>
        <dbReference type="Pfam" id="PF07331"/>
    </source>
</evidence>
<feature type="domain" description="DUF1468" evidence="2">
    <location>
        <begin position="10"/>
        <end position="144"/>
    </location>
</feature>